<dbReference type="SMART" id="SM00448">
    <property type="entry name" value="REC"/>
    <property type="match status" value="1"/>
</dbReference>
<evidence type="ECO:0000256" key="7">
    <source>
        <dbReference type="ARBA" id="ARBA00022692"/>
    </source>
</evidence>
<dbReference type="Pfam" id="PF00512">
    <property type="entry name" value="HisKA"/>
    <property type="match status" value="1"/>
</dbReference>
<keyword evidence="6 21" id="KW-0808">Transferase</keyword>
<dbReference type="InterPro" id="IPR005467">
    <property type="entry name" value="His_kinase_dom"/>
</dbReference>
<dbReference type="InterPro" id="IPR036641">
    <property type="entry name" value="HPT_dom_sf"/>
</dbReference>
<dbReference type="SMART" id="SM00388">
    <property type="entry name" value="HisKA"/>
    <property type="match status" value="1"/>
</dbReference>
<dbReference type="SMART" id="SM00387">
    <property type="entry name" value="HATPase_c"/>
    <property type="match status" value="1"/>
</dbReference>
<dbReference type="PANTHER" id="PTHR45339:SF1">
    <property type="entry name" value="HYBRID SIGNAL TRANSDUCTION HISTIDINE KINASE J"/>
    <property type="match status" value="1"/>
</dbReference>
<evidence type="ECO:0000313" key="21">
    <source>
        <dbReference type="EMBL" id="AGL84995.1"/>
    </source>
</evidence>
<evidence type="ECO:0000259" key="18">
    <source>
        <dbReference type="PROSITE" id="PS50109"/>
    </source>
</evidence>
<evidence type="ECO:0000256" key="14">
    <source>
        <dbReference type="PROSITE-ProRule" id="PRU00110"/>
    </source>
</evidence>
<evidence type="ECO:0000256" key="4">
    <source>
        <dbReference type="ARBA" id="ARBA00022475"/>
    </source>
</evidence>
<dbReference type="SUPFAM" id="SSF55874">
    <property type="entry name" value="ATPase domain of HSP90 chaperone/DNA topoisomerase II/histidine kinase"/>
    <property type="match status" value="1"/>
</dbReference>
<dbReference type="FunFam" id="1.10.287.130:FF:000004">
    <property type="entry name" value="Ethylene receptor 1"/>
    <property type="match status" value="1"/>
</dbReference>
<dbReference type="Proteomes" id="UP000013940">
    <property type="component" value="Chromosome"/>
</dbReference>
<evidence type="ECO:0000256" key="3">
    <source>
        <dbReference type="ARBA" id="ARBA00012438"/>
    </source>
</evidence>
<accession>A0A2C9EMX2</accession>
<evidence type="ECO:0000313" key="22">
    <source>
        <dbReference type="Proteomes" id="UP000013940"/>
    </source>
</evidence>
<dbReference type="CDD" id="cd00082">
    <property type="entry name" value="HisKA"/>
    <property type="match status" value="1"/>
</dbReference>
<evidence type="ECO:0000256" key="15">
    <source>
        <dbReference type="PROSITE-ProRule" id="PRU00169"/>
    </source>
</evidence>
<feature type="region of interest" description="Disordered" evidence="16">
    <location>
        <begin position="942"/>
        <end position="965"/>
    </location>
</feature>
<reference evidence="22" key="1">
    <citation type="journal article" date="2014" name="Genome Announc.">
        <title>Full-genome sequence of the plant growth-promoting bacterium Pseudomonas protegens CHA0.</title>
        <authorList>
            <person name="Jousset A."/>
            <person name="Schuldes J."/>
            <person name="Keel C."/>
            <person name="Maurhofer M."/>
            <person name="Daniel R."/>
            <person name="Scheu S."/>
            <person name="Thuermer A."/>
        </authorList>
    </citation>
    <scope>NUCLEOTIDE SEQUENCE [LARGE SCALE GENOMIC DNA]</scope>
    <source>
        <strain evidence="22">DSM 19095 / LMG 27888 / CFBP 6595 / CHA0</strain>
    </source>
</reference>
<feature type="domain" description="Response regulatory" evidence="19">
    <location>
        <begin position="825"/>
        <end position="939"/>
    </location>
</feature>
<keyword evidence="9 21" id="KW-0418">Kinase</keyword>
<dbReference type="InterPro" id="IPR003661">
    <property type="entry name" value="HisK_dim/P_dom"/>
</dbReference>
<evidence type="ECO:0000256" key="16">
    <source>
        <dbReference type="SAM" id="MobiDB-lite"/>
    </source>
</evidence>
<keyword evidence="4" id="KW-1003">Cell membrane</keyword>
<dbReference type="GO" id="GO:0005524">
    <property type="term" value="F:ATP binding"/>
    <property type="evidence" value="ECO:0007669"/>
    <property type="project" value="UniProtKB-KW"/>
</dbReference>
<dbReference type="InterPro" id="IPR011006">
    <property type="entry name" value="CheY-like_superfamily"/>
</dbReference>
<sequence length="1059" mass="116536">MKESSTLLQNLARSLPRLNMGILLGLALLLFATLYWTLERLFDEQNSNVRLHFAQLMENIQEQELFLKRLAARHSIDALSLDAPHHLNLQAFPPTAGQQSPFATPFSLSLYPQQPAAGELPRVFALELQLSSFYSAFWSGSQHVAPRTFVFNTFGHFDISHPGENTTPDTKVADQVLHQQLVKSDGIADHQIHWQQYRPPASEALPTRFLAYTNLHEPAPLLDVQGGNDWSVVASLLSLDDLDYLEHTRHWSIYDDFTLIEPSGTALTGDPAPADVLGEGLNFGLQGMIVKVTSQTPQLWTGLYAISYRNYLDYALWAMLSLLALGVGSIACGWAASRWYRNKVVVPAQRAQQCLNESEDFNRVVIDTVPSGLCVVSRDNLQVILQNRQAEQWQGTAQLLSRLAQDRSLIDGGETSLDIDGRYLQVEFVSTRYQRQDVLVCAFNDVTRHVEDAKALDRARRSADAANTAKTLFLATMSHEIRTPLYGVLGTLELLGLTHLDSRQSDYLQTIQRSSSTLFQLISDVLDVSRIEAGQMSIDPLEFCPLDMLEDVLHTHAGSAQRRGLLLYACIDPNLPDLLLGDAARISQILNNLLSNAIKFTDSGRVVLRVRVLELRDQQARIEWQVTDTGIGISAQQQPQLFVPFFQVRDASNEAGAGLGLAICERLCQMMGGQMQVTSEPGLGSSFSLRLTLRCLPGGLPPLLPWPEGAPVYVRAPVPELLKNTCDWLGRLGVPAYPAPLGWNDEPQTGVLIDMLPRDGLASWPGPCVSAVSGGRSGRLPQATSWQVDAHDIRAIAQAAVLAHQGLPLCQTQQRAGRMGQLNLRILVAKHSPINQAIIKEQLQALGCQVTLSANGKQALEHWQPQRFDIVITDVNMPLMNGYELARELRRRDSQLPIIGVTANALREEGIRCLAAGMNTWIVKPMNLQTLRGHLSKLCPTSTATAAPSIPPAAPSRPPPDTAQGDRIQVTEKMRPLFLSTMHEDLRRLAEALDSGAGKIAAARLHSIAGAMGAVQAAPLAKACAELECRLLEGALTADLQAQARQLMQRLSRLLLPLE</sequence>
<feature type="transmembrane region" description="Helical" evidence="17">
    <location>
        <begin position="20"/>
        <end position="38"/>
    </location>
</feature>
<evidence type="ECO:0000256" key="10">
    <source>
        <dbReference type="ARBA" id="ARBA00022840"/>
    </source>
</evidence>
<evidence type="ECO:0000256" key="11">
    <source>
        <dbReference type="ARBA" id="ARBA00022989"/>
    </source>
</evidence>
<name>A0A2C9EMX2_PSEPH</name>
<keyword evidence="8" id="KW-0547">Nucleotide-binding</keyword>
<evidence type="ECO:0000256" key="17">
    <source>
        <dbReference type="SAM" id="Phobius"/>
    </source>
</evidence>
<dbReference type="PROSITE" id="PS50109">
    <property type="entry name" value="HIS_KIN"/>
    <property type="match status" value="1"/>
</dbReference>
<evidence type="ECO:0000256" key="1">
    <source>
        <dbReference type="ARBA" id="ARBA00000085"/>
    </source>
</evidence>
<protein>
    <recommendedName>
        <fullName evidence="3">histidine kinase</fullName>
        <ecNumber evidence="3">2.7.13.3</ecNumber>
    </recommendedName>
</protein>
<organism evidence="21 22">
    <name type="scientific">Pseudomonas protegens (strain DSM 19095 / LMG 27888 / CFBP 6595 / CHA0)</name>
    <dbReference type="NCBI Taxonomy" id="1124983"/>
    <lineage>
        <taxon>Bacteria</taxon>
        <taxon>Pseudomonadati</taxon>
        <taxon>Pseudomonadota</taxon>
        <taxon>Gammaproteobacteria</taxon>
        <taxon>Pseudomonadales</taxon>
        <taxon>Pseudomonadaceae</taxon>
        <taxon>Pseudomonas</taxon>
    </lineage>
</organism>
<dbReference type="InterPro" id="IPR001789">
    <property type="entry name" value="Sig_transdc_resp-reg_receiver"/>
</dbReference>
<keyword evidence="10" id="KW-0067">ATP-binding</keyword>
<dbReference type="InterPro" id="IPR036890">
    <property type="entry name" value="HATPase_C_sf"/>
</dbReference>
<dbReference type="RefSeq" id="WP_015635747.1">
    <property type="nucleotide sequence ID" value="NC_021237.1"/>
</dbReference>
<dbReference type="SUPFAM" id="SSF47384">
    <property type="entry name" value="Homodimeric domain of signal transducing histidine kinase"/>
    <property type="match status" value="1"/>
</dbReference>
<evidence type="ECO:0000256" key="2">
    <source>
        <dbReference type="ARBA" id="ARBA00004651"/>
    </source>
</evidence>
<evidence type="ECO:0000256" key="5">
    <source>
        <dbReference type="ARBA" id="ARBA00022553"/>
    </source>
</evidence>
<dbReference type="AlphaFoldDB" id="A0A2C9EMX2"/>
<dbReference type="eggNOG" id="COG2205">
    <property type="taxonomic scope" value="Bacteria"/>
</dbReference>
<feature type="transmembrane region" description="Helical" evidence="17">
    <location>
        <begin position="314"/>
        <end position="336"/>
    </location>
</feature>
<dbReference type="GO" id="GO:0000155">
    <property type="term" value="F:phosphorelay sensor kinase activity"/>
    <property type="evidence" value="ECO:0007669"/>
    <property type="project" value="InterPro"/>
</dbReference>
<dbReference type="GeneID" id="57476215"/>
<evidence type="ECO:0000256" key="9">
    <source>
        <dbReference type="ARBA" id="ARBA00022777"/>
    </source>
</evidence>
<dbReference type="CDD" id="cd16922">
    <property type="entry name" value="HATPase_EvgS-ArcB-TorS-like"/>
    <property type="match status" value="1"/>
</dbReference>
<dbReference type="Gene3D" id="1.10.287.130">
    <property type="match status" value="1"/>
</dbReference>
<dbReference type="Pfam" id="PF02518">
    <property type="entry name" value="HATPase_c"/>
    <property type="match status" value="1"/>
</dbReference>
<keyword evidence="13 17" id="KW-0472">Membrane</keyword>
<feature type="modified residue" description="4-aspartylphosphate" evidence="15">
    <location>
        <position position="874"/>
    </location>
</feature>
<dbReference type="Pfam" id="PF00072">
    <property type="entry name" value="Response_reg"/>
    <property type="match status" value="1"/>
</dbReference>
<dbReference type="FunFam" id="3.30.565.10:FF:000010">
    <property type="entry name" value="Sensor histidine kinase RcsC"/>
    <property type="match status" value="1"/>
</dbReference>
<evidence type="ECO:0000256" key="6">
    <source>
        <dbReference type="ARBA" id="ARBA00022679"/>
    </source>
</evidence>
<dbReference type="PRINTS" id="PR00344">
    <property type="entry name" value="BCTRLSENSOR"/>
</dbReference>
<dbReference type="InterPro" id="IPR003594">
    <property type="entry name" value="HATPase_dom"/>
</dbReference>
<dbReference type="SUPFAM" id="SSF47226">
    <property type="entry name" value="Histidine-containing phosphotransfer domain, HPT domain"/>
    <property type="match status" value="1"/>
</dbReference>
<keyword evidence="12" id="KW-0902">Two-component regulatory system</keyword>
<dbReference type="Gene3D" id="3.30.565.10">
    <property type="entry name" value="Histidine kinase-like ATPase, C-terminal domain"/>
    <property type="match status" value="1"/>
</dbReference>
<dbReference type="PANTHER" id="PTHR45339">
    <property type="entry name" value="HYBRID SIGNAL TRANSDUCTION HISTIDINE KINASE J"/>
    <property type="match status" value="1"/>
</dbReference>
<dbReference type="KEGG" id="pprc:PFLCHA0_c32250"/>
<dbReference type="EC" id="2.7.13.3" evidence="3"/>
<dbReference type="EMBL" id="CP003190">
    <property type="protein sequence ID" value="AGL84995.1"/>
    <property type="molecule type" value="Genomic_DNA"/>
</dbReference>
<feature type="domain" description="HPt" evidence="20">
    <location>
        <begin position="967"/>
        <end position="1059"/>
    </location>
</feature>
<dbReference type="PROSITE" id="PS50894">
    <property type="entry name" value="HPT"/>
    <property type="match status" value="1"/>
</dbReference>
<proteinExistence type="predicted"/>
<evidence type="ECO:0000256" key="13">
    <source>
        <dbReference type="ARBA" id="ARBA00023136"/>
    </source>
</evidence>
<dbReference type="InterPro" id="IPR036097">
    <property type="entry name" value="HisK_dim/P_sf"/>
</dbReference>
<feature type="modified residue" description="Phosphohistidine" evidence="14">
    <location>
        <position position="1006"/>
    </location>
</feature>
<dbReference type="Pfam" id="PF01627">
    <property type="entry name" value="Hpt"/>
    <property type="match status" value="1"/>
</dbReference>
<feature type="domain" description="Histidine kinase" evidence="18">
    <location>
        <begin position="476"/>
        <end position="695"/>
    </location>
</feature>
<dbReference type="Gene3D" id="3.40.50.2300">
    <property type="match status" value="1"/>
</dbReference>
<feature type="compositionally biased region" description="Pro residues" evidence="16">
    <location>
        <begin position="949"/>
        <end position="961"/>
    </location>
</feature>
<dbReference type="SUPFAM" id="SSF52172">
    <property type="entry name" value="CheY-like"/>
    <property type="match status" value="1"/>
</dbReference>
<keyword evidence="7 17" id="KW-0812">Transmembrane</keyword>
<evidence type="ECO:0000256" key="8">
    <source>
        <dbReference type="ARBA" id="ARBA00022741"/>
    </source>
</evidence>
<keyword evidence="11 17" id="KW-1133">Transmembrane helix</keyword>
<evidence type="ECO:0000259" key="20">
    <source>
        <dbReference type="PROSITE" id="PS50894"/>
    </source>
</evidence>
<dbReference type="Gene3D" id="1.20.120.160">
    <property type="entry name" value="HPT domain"/>
    <property type="match status" value="1"/>
</dbReference>
<dbReference type="HOGENOM" id="CLU_000445_15_2_6"/>
<evidence type="ECO:0000259" key="19">
    <source>
        <dbReference type="PROSITE" id="PS50110"/>
    </source>
</evidence>
<gene>
    <name evidence="21" type="primary">rcsC3</name>
    <name evidence="21" type="ORF">PFLCHA0_c32250</name>
</gene>
<comment type="catalytic activity">
    <reaction evidence="1">
        <text>ATP + protein L-histidine = ADP + protein N-phospho-L-histidine.</text>
        <dbReference type="EC" id="2.7.13.3"/>
    </reaction>
</comment>
<dbReference type="PROSITE" id="PS50110">
    <property type="entry name" value="RESPONSE_REGULATORY"/>
    <property type="match status" value="1"/>
</dbReference>
<keyword evidence="5 15" id="KW-0597">Phosphoprotein</keyword>
<dbReference type="GO" id="GO:0005886">
    <property type="term" value="C:plasma membrane"/>
    <property type="evidence" value="ECO:0007669"/>
    <property type="project" value="UniProtKB-SubCell"/>
</dbReference>
<dbReference type="InterPro" id="IPR004358">
    <property type="entry name" value="Sig_transdc_His_kin-like_C"/>
</dbReference>
<dbReference type="CDD" id="cd17546">
    <property type="entry name" value="REC_hyHK_CKI1_RcsC-like"/>
    <property type="match status" value="1"/>
</dbReference>
<dbReference type="InterPro" id="IPR008207">
    <property type="entry name" value="Sig_transdc_His_kin_Hpt_dom"/>
</dbReference>
<evidence type="ECO:0000256" key="12">
    <source>
        <dbReference type="ARBA" id="ARBA00023012"/>
    </source>
</evidence>
<comment type="subcellular location">
    <subcellularLocation>
        <location evidence="2">Cell membrane</location>
        <topology evidence="2">Multi-pass membrane protein</topology>
    </subcellularLocation>
</comment>